<sequence>MSEHEAALAVGAAGGLGRYRGIAVPGSTVGDGFFMTLGLLFLGLFGYELVLGAPLWPDGVLVTCGLFMGLGMAGPAFWPRFERRRGGRLERLYCFEDGLVIGSGHTMRPIRWSDVSITSEGWESWSEYRQSGTSRTLTTPDGTVFARFTGQEPERVGGHPVMLLHQAATEREAVHPSPGPTPSDARPTEA</sequence>
<evidence type="ECO:0000313" key="3">
    <source>
        <dbReference type="EMBL" id="GAA1230401.1"/>
    </source>
</evidence>
<dbReference type="RefSeq" id="WP_344441041.1">
    <property type="nucleotide sequence ID" value="NZ_BAAALF010000026.1"/>
</dbReference>
<evidence type="ECO:0000256" key="1">
    <source>
        <dbReference type="SAM" id="MobiDB-lite"/>
    </source>
</evidence>
<evidence type="ECO:0000313" key="4">
    <source>
        <dbReference type="Proteomes" id="UP001500037"/>
    </source>
</evidence>
<proteinExistence type="predicted"/>
<organism evidence="3 4">
    <name type="scientific">Kitasatospora nipponensis</name>
    <dbReference type="NCBI Taxonomy" id="258049"/>
    <lineage>
        <taxon>Bacteria</taxon>
        <taxon>Bacillati</taxon>
        <taxon>Actinomycetota</taxon>
        <taxon>Actinomycetes</taxon>
        <taxon>Kitasatosporales</taxon>
        <taxon>Streptomycetaceae</taxon>
        <taxon>Kitasatospora</taxon>
    </lineage>
</organism>
<evidence type="ECO:0008006" key="5">
    <source>
        <dbReference type="Google" id="ProtNLM"/>
    </source>
</evidence>
<dbReference type="Proteomes" id="UP001500037">
    <property type="component" value="Unassembled WGS sequence"/>
</dbReference>
<feature type="transmembrane region" description="Helical" evidence="2">
    <location>
        <begin position="59"/>
        <end position="78"/>
    </location>
</feature>
<protein>
    <recommendedName>
        <fullName evidence="5">PH (Pleckstrin Homology) domain-containing protein</fullName>
    </recommendedName>
</protein>
<comment type="caution">
    <text evidence="3">The sequence shown here is derived from an EMBL/GenBank/DDBJ whole genome shotgun (WGS) entry which is preliminary data.</text>
</comment>
<evidence type="ECO:0000256" key="2">
    <source>
        <dbReference type="SAM" id="Phobius"/>
    </source>
</evidence>
<keyword evidence="2" id="KW-0812">Transmembrane</keyword>
<name>A0ABN1W2Z0_9ACTN</name>
<accession>A0ABN1W2Z0</accession>
<keyword evidence="2" id="KW-0472">Membrane</keyword>
<reference evidence="3 4" key="1">
    <citation type="journal article" date="2019" name="Int. J. Syst. Evol. Microbiol.">
        <title>The Global Catalogue of Microorganisms (GCM) 10K type strain sequencing project: providing services to taxonomists for standard genome sequencing and annotation.</title>
        <authorList>
            <consortium name="The Broad Institute Genomics Platform"/>
            <consortium name="The Broad Institute Genome Sequencing Center for Infectious Disease"/>
            <person name="Wu L."/>
            <person name="Ma J."/>
        </authorList>
    </citation>
    <scope>NUCLEOTIDE SEQUENCE [LARGE SCALE GENOMIC DNA]</scope>
    <source>
        <strain evidence="3 4">JCM 13004</strain>
    </source>
</reference>
<keyword evidence="4" id="KW-1185">Reference proteome</keyword>
<gene>
    <name evidence="3" type="ORF">GCM10009665_21000</name>
</gene>
<keyword evidence="2" id="KW-1133">Transmembrane helix</keyword>
<feature type="transmembrane region" description="Helical" evidence="2">
    <location>
        <begin position="28"/>
        <end position="47"/>
    </location>
</feature>
<dbReference type="EMBL" id="BAAALF010000026">
    <property type="protein sequence ID" value="GAA1230401.1"/>
    <property type="molecule type" value="Genomic_DNA"/>
</dbReference>
<feature type="region of interest" description="Disordered" evidence="1">
    <location>
        <begin position="167"/>
        <end position="190"/>
    </location>
</feature>